<dbReference type="CDD" id="cd06915">
    <property type="entry name" value="NTP_transferase_WcbM_like"/>
    <property type="match status" value="1"/>
</dbReference>
<dbReference type="PANTHER" id="PTHR22572">
    <property type="entry name" value="SUGAR-1-PHOSPHATE GUANYL TRANSFERASE"/>
    <property type="match status" value="1"/>
</dbReference>
<dbReference type="InterPro" id="IPR005835">
    <property type="entry name" value="NTP_transferase_dom"/>
</dbReference>
<dbReference type="GO" id="GO:0016740">
    <property type="term" value="F:transferase activity"/>
    <property type="evidence" value="ECO:0007669"/>
    <property type="project" value="UniProtKB-KW"/>
</dbReference>
<feature type="domain" description="Nucleotidyl transferase" evidence="1">
    <location>
        <begin position="70"/>
        <end position="296"/>
    </location>
</feature>
<accession>A0A7M2X3X6</accession>
<sequence length="306" mass="33888">MFALTFARPVSGPICKFGDTRYIAIDASTTIITVPMLLSIRSTQDRDTVARQLELMTGGRKMIGTIPVALLAGGLATRLRPITEKIPKALVEIAGAPFIDHQVALLHRNGIRKVVMCLGYRGEMVAEHCGDGSRYGMNLSYAFDGEKLMGTGGAIAGAKRLLGSKPDDVLWVMYGDSYMDIDYVAVLDAFLANPSHPLGLMTVLKNGNRWDKSNVVFKDGRLIRYDKKNRTPEMDYIDYGVALLRMQAVERIATDRPFDLAELYTALVTEGAMIGFEVFERFYEIGTPESLEEARQYLQSRAGKSK</sequence>
<dbReference type="SUPFAM" id="SSF53448">
    <property type="entry name" value="Nucleotide-diphospho-sugar transferases"/>
    <property type="match status" value="1"/>
</dbReference>
<name>A0A7M2X3X6_9BACT</name>
<gene>
    <name evidence="2" type="ORF">IPV69_10375</name>
</gene>
<dbReference type="Pfam" id="PF04120">
    <property type="entry name" value="Iron_permease"/>
    <property type="match status" value="1"/>
</dbReference>
<dbReference type="KEGG" id="hbs:IPV69_10375"/>
<dbReference type="Proteomes" id="UP000593765">
    <property type="component" value="Chromosome"/>
</dbReference>
<dbReference type="InterPro" id="IPR050486">
    <property type="entry name" value="Mannose-1P_guanyltransferase"/>
</dbReference>
<dbReference type="InterPro" id="IPR029044">
    <property type="entry name" value="Nucleotide-diphossugar_trans"/>
</dbReference>
<keyword evidence="3" id="KW-1185">Reference proteome</keyword>
<organism evidence="2 3">
    <name type="scientific">Humisphaera borealis</name>
    <dbReference type="NCBI Taxonomy" id="2807512"/>
    <lineage>
        <taxon>Bacteria</taxon>
        <taxon>Pseudomonadati</taxon>
        <taxon>Planctomycetota</taxon>
        <taxon>Phycisphaerae</taxon>
        <taxon>Tepidisphaerales</taxon>
        <taxon>Tepidisphaeraceae</taxon>
        <taxon>Humisphaera</taxon>
    </lineage>
</organism>
<dbReference type="Pfam" id="PF00483">
    <property type="entry name" value="NTP_transferase"/>
    <property type="match status" value="1"/>
</dbReference>
<dbReference type="GO" id="GO:0055085">
    <property type="term" value="P:transmembrane transport"/>
    <property type="evidence" value="ECO:0007669"/>
    <property type="project" value="InterPro"/>
</dbReference>
<dbReference type="InterPro" id="IPR007251">
    <property type="entry name" value="Iron_permease_Fet4"/>
</dbReference>
<protein>
    <submittedName>
        <fullName evidence="2">NTP transferase domain-containing protein</fullName>
    </submittedName>
</protein>
<evidence type="ECO:0000313" key="2">
    <source>
        <dbReference type="EMBL" id="QOV91731.1"/>
    </source>
</evidence>
<reference evidence="2 3" key="1">
    <citation type="submission" date="2020-10" db="EMBL/GenBank/DDBJ databases">
        <title>Wide distribution of Phycisphaera-like planctomycetes from WD2101 soil group in peatlands and genome analysis of the first cultivated representative.</title>
        <authorList>
            <person name="Dedysh S.N."/>
            <person name="Beletsky A.V."/>
            <person name="Ivanova A."/>
            <person name="Kulichevskaya I.S."/>
            <person name="Suzina N.E."/>
            <person name="Philippov D.A."/>
            <person name="Rakitin A.L."/>
            <person name="Mardanov A.V."/>
            <person name="Ravin N.V."/>
        </authorList>
    </citation>
    <scope>NUCLEOTIDE SEQUENCE [LARGE SCALE GENOMIC DNA]</scope>
    <source>
        <strain evidence="2 3">M1803</strain>
    </source>
</reference>
<dbReference type="AlphaFoldDB" id="A0A7M2X3X6"/>
<evidence type="ECO:0000259" key="1">
    <source>
        <dbReference type="Pfam" id="PF00483"/>
    </source>
</evidence>
<dbReference type="EMBL" id="CP063458">
    <property type="protein sequence ID" value="QOV91731.1"/>
    <property type="molecule type" value="Genomic_DNA"/>
</dbReference>
<dbReference type="Gene3D" id="3.90.550.10">
    <property type="entry name" value="Spore Coat Polysaccharide Biosynthesis Protein SpsA, Chain A"/>
    <property type="match status" value="1"/>
</dbReference>
<evidence type="ECO:0000313" key="3">
    <source>
        <dbReference type="Proteomes" id="UP000593765"/>
    </source>
</evidence>
<keyword evidence="2" id="KW-0808">Transferase</keyword>
<proteinExistence type="predicted"/>